<organism evidence="1 2">
    <name type="scientific">Rhizophagus irregularis</name>
    <dbReference type="NCBI Taxonomy" id="588596"/>
    <lineage>
        <taxon>Eukaryota</taxon>
        <taxon>Fungi</taxon>
        <taxon>Fungi incertae sedis</taxon>
        <taxon>Mucoromycota</taxon>
        <taxon>Glomeromycotina</taxon>
        <taxon>Glomeromycetes</taxon>
        <taxon>Glomerales</taxon>
        <taxon>Glomeraceae</taxon>
        <taxon>Rhizophagus</taxon>
    </lineage>
</organism>
<evidence type="ECO:0000313" key="1">
    <source>
        <dbReference type="EMBL" id="PKB94757.1"/>
    </source>
</evidence>
<proteinExistence type="predicted"/>
<reference evidence="1 2" key="1">
    <citation type="submission" date="2016-04" db="EMBL/GenBank/DDBJ databases">
        <title>Genome analyses suggest a sexual origin of heterokaryosis in a supposedly ancient asexual fungus.</title>
        <authorList>
            <person name="Ropars J."/>
            <person name="Sedzielewska K."/>
            <person name="Noel J."/>
            <person name="Charron P."/>
            <person name="Farinelli L."/>
            <person name="Marton T."/>
            <person name="Kruger M."/>
            <person name="Pelin A."/>
            <person name="Brachmann A."/>
            <person name="Corradi N."/>
        </authorList>
    </citation>
    <scope>NUCLEOTIDE SEQUENCE [LARGE SCALE GENOMIC DNA]</scope>
    <source>
        <strain evidence="1 2">A5</strain>
    </source>
</reference>
<protein>
    <submittedName>
        <fullName evidence="1">Uncharacterized protein</fullName>
    </submittedName>
</protein>
<reference evidence="1 2" key="2">
    <citation type="submission" date="2017-09" db="EMBL/GenBank/DDBJ databases">
        <title>Extensive intraspecific genome diversity in a model arbuscular mycorrhizal fungus.</title>
        <authorList>
            <person name="Chen E.C."/>
            <person name="Morin E."/>
            <person name="Beaudet D."/>
            <person name="Noel J."/>
            <person name="Ndikumana S."/>
            <person name="Charron P."/>
            <person name="St-Onge C."/>
            <person name="Giorgi J."/>
            <person name="Grigoriev I.V."/>
            <person name="Roux C."/>
            <person name="Martin F.M."/>
            <person name="Corradi N."/>
        </authorList>
    </citation>
    <scope>NUCLEOTIDE SEQUENCE [LARGE SCALE GENOMIC DNA]</scope>
    <source>
        <strain evidence="1 2">A5</strain>
    </source>
</reference>
<name>A0A2N0NJL0_9GLOM</name>
<comment type="caution">
    <text evidence="1">The sequence shown here is derived from an EMBL/GenBank/DDBJ whole genome shotgun (WGS) entry which is preliminary data.</text>
</comment>
<dbReference type="Proteomes" id="UP000232722">
    <property type="component" value="Unassembled WGS sequence"/>
</dbReference>
<sequence length="73" mass="8467">MECKEFKPKTITKDFAGYIVLSNHDASLHIEMGNKEYFKHLEKILNNSNTSGVFINYLLKRGLLDWIPQRPIG</sequence>
<evidence type="ECO:0000313" key="2">
    <source>
        <dbReference type="Proteomes" id="UP000232722"/>
    </source>
</evidence>
<accession>A0A2N0NJL0</accession>
<dbReference type="AlphaFoldDB" id="A0A2N0NJL0"/>
<gene>
    <name evidence="1" type="ORF">RhiirA5_438093</name>
</gene>
<dbReference type="EMBL" id="LLXJ01005595">
    <property type="protein sequence ID" value="PKB94757.1"/>
    <property type="molecule type" value="Genomic_DNA"/>
</dbReference>